<proteinExistence type="predicted"/>
<comment type="caution">
    <text evidence="6">Lacks conserved residue(s) required for the propagation of feature annotation.</text>
</comment>
<evidence type="ECO:0000256" key="1">
    <source>
        <dbReference type="ARBA" id="ARBA00022536"/>
    </source>
</evidence>
<feature type="domain" description="EGF-like" evidence="9">
    <location>
        <begin position="259"/>
        <end position="300"/>
    </location>
</feature>
<feature type="domain" description="EGF-like" evidence="9">
    <location>
        <begin position="1250"/>
        <end position="1290"/>
    </location>
</feature>
<feature type="disulfide bond" evidence="6">
    <location>
        <begin position="1586"/>
        <end position="1595"/>
    </location>
</feature>
<feature type="domain" description="EGF-like" evidence="9">
    <location>
        <begin position="1338"/>
        <end position="1380"/>
    </location>
</feature>
<feature type="domain" description="EGF-like" evidence="9">
    <location>
        <begin position="448"/>
        <end position="491"/>
    </location>
</feature>
<dbReference type="InterPro" id="IPR051830">
    <property type="entry name" value="NOTCH_homolog"/>
</dbReference>
<feature type="domain" description="EGF-like" evidence="9">
    <location>
        <begin position="1474"/>
        <end position="1520"/>
    </location>
</feature>
<organism evidence="10 11">
    <name type="scientific">Meloidogyne enterolobii</name>
    <name type="common">Root-knot nematode worm</name>
    <name type="synonym">Meloidogyne mayaguensis</name>
    <dbReference type="NCBI Taxonomy" id="390850"/>
    <lineage>
        <taxon>Eukaryota</taxon>
        <taxon>Metazoa</taxon>
        <taxon>Ecdysozoa</taxon>
        <taxon>Nematoda</taxon>
        <taxon>Chromadorea</taxon>
        <taxon>Rhabditida</taxon>
        <taxon>Tylenchina</taxon>
        <taxon>Tylenchomorpha</taxon>
        <taxon>Tylenchoidea</taxon>
        <taxon>Meloidogynidae</taxon>
        <taxon>Meloidogyninae</taxon>
        <taxon>Meloidogyne</taxon>
    </lineage>
</organism>
<feature type="disulfide bond" evidence="6">
    <location>
        <begin position="1305"/>
        <end position="1322"/>
    </location>
</feature>
<keyword evidence="3" id="KW-0677">Repeat</keyword>
<dbReference type="InterPro" id="IPR001881">
    <property type="entry name" value="EGF-like_Ca-bd_dom"/>
</dbReference>
<keyword evidence="4 6" id="KW-1015">Disulfide bond</keyword>
<keyword evidence="5" id="KW-0325">Glycoprotein</keyword>
<feature type="domain" description="EGF-like" evidence="9">
    <location>
        <begin position="191"/>
        <end position="227"/>
    </location>
</feature>
<feature type="disulfide bond" evidence="6">
    <location>
        <begin position="107"/>
        <end position="117"/>
    </location>
</feature>
<feature type="domain" description="EGF-like" evidence="9">
    <location>
        <begin position="1650"/>
        <end position="1690"/>
    </location>
</feature>
<evidence type="ECO:0000256" key="3">
    <source>
        <dbReference type="ARBA" id="ARBA00022737"/>
    </source>
</evidence>
<dbReference type="InterPro" id="IPR000152">
    <property type="entry name" value="EGF-type_Asp/Asn_hydroxyl_site"/>
</dbReference>
<feature type="disulfide bond" evidence="6">
    <location>
        <begin position="1548"/>
        <end position="1557"/>
    </location>
</feature>
<feature type="domain" description="Laminin G" evidence="8">
    <location>
        <begin position="493"/>
        <end position="677"/>
    </location>
</feature>
<evidence type="ECO:0000256" key="6">
    <source>
        <dbReference type="PROSITE-ProRule" id="PRU00076"/>
    </source>
</evidence>
<evidence type="ECO:0000313" key="11">
    <source>
        <dbReference type="Proteomes" id="UP000580250"/>
    </source>
</evidence>
<feature type="domain" description="EGF-like" evidence="9">
    <location>
        <begin position="63"/>
        <end position="104"/>
    </location>
</feature>
<feature type="transmembrane region" description="Helical" evidence="7">
    <location>
        <begin position="1756"/>
        <end position="1781"/>
    </location>
</feature>
<dbReference type="Pfam" id="PF02210">
    <property type="entry name" value="Laminin_G_2"/>
    <property type="match status" value="2"/>
</dbReference>
<dbReference type="InterPro" id="IPR009030">
    <property type="entry name" value="Growth_fac_rcpt_cys_sf"/>
</dbReference>
<dbReference type="InterPro" id="IPR013320">
    <property type="entry name" value="ConA-like_dom_sf"/>
</dbReference>
<feature type="disulfide bond" evidence="6">
    <location>
        <begin position="1324"/>
        <end position="1333"/>
    </location>
</feature>
<name>A0A6V7VA88_MELEN</name>
<keyword evidence="7" id="KW-0472">Membrane</keyword>
<evidence type="ECO:0000256" key="4">
    <source>
        <dbReference type="ARBA" id="ARBA00023157"/>
    </source>
</evidence>
<dbReference type="GO" id="GO:0005509">
    <property type="term" value="F:calcium ion binding"/>
    <property type="evidence" value="ECO:0007669"/>
    <property type="project" value="InterPro"/>
</dbReference>
<dbReference type="PROSITE" id="PS00022">
    <property type="entry name" value="EGF_1"/>
    <property type="match status" value="16"/>
</dbReference>
<dbReference type="PROSITE" id="PS01186">
    <property type="entry name" value="EGF_2"/>
    <property type="match status" value="11"/>
</dbReference>
<protein>
    <submittedName>
        <fullName evidence="10">Uncharacterized protein</fullName>
    </submittedName>
</protein>
<feature type="disulfide bond" evidence="6">
    <location>
        <begin position="1370"/>
        <end position="1379"/>
    </location>
</feature>
<dbReference type="InterPro" id="IPR018097">
    <property type="entry name" value="EGF_Ca-bd_CS"/>
</dbReference>
<dbReference type="SUPFAM" id="SSF57196">
    <property type="entry name" value="EGF/Laminin"/>
    <property type="match status" value="10"/>
</dbReference>
<feature type="domain" description="Laminin G" evidence="8">
    <location>
        <begin position="1028"/>
        <end position="1210"/>
    </location>
</feature>
<feature type="disulfide bond" evidence="6">
    <location>
        <begin position="94"/>
        <end position="103"/>
    </location>
</feature>
<keyword evidence="7" id="KW-0812">Transmembrane</keyword>
<evidence type="ECO:0000313" key="10">
    <source>
        <dbReference type="EMBL" id="CAD2171850.1"/>
    </source>
</evidence>
<dbReference type="Proteomes" id="UP000580250">
    <property type="component" value="Unassembled WGS sequence"/>
</dbReference>
<keyword evidence="7" id="KW-1133">Transmembrane helix</keyword>
<feature type="disulfide bond" evidence="6">
    <location>
        <begin position="1462"/>
        <end position="1471"/>
    </location>
</feature>
<dbReference type="InterPro" id="IPR001791">
    <property type="entry name" value="Laminin_G"/>
</dbReference>
<feature type="disulfide bond" evidence="6">
    <location>
        <begin position="1280"/>
        <end position="1289"/>
    </location>
</feature>
<dbReference type="SUPFAM" id="SSF57184">
    <property type="entry name" value="Growth factor receptor domain"/>
    <property type="match status" value="2"/>
</dbReference>
<evidence type="ECO:0000256" key="7">
    <source>
        <dbReference type="SAM" id="Phobius"/>
    </source>
</evidence>
<dbReference type="Gene3D" id="2.10.25.10">
    <property type="entry name" value="Laminin"/>
    <property type="match status" value="17"/>
</dbReference>
<feature type="domain" description="EGF-like" evidence="9">
    <location>
        <begin position="1521"/>
        <end position="1558"/>
    </location>
</feature>
<dbReference type="InterPro" id="IPR000742">
    <property type="entry name" value="EGF"/>
</dbReference>
<feature type="disulfide bond" evidence="6">
    <location>
        <begin position="217"/>
        <end position="226"/>
    </location>
</feature>
<dbReference type="SMART" id="SM00282">
    <property type="entry name" value="LamG"/>
    <property type="match status" value="2"/>
</dbReference>
<feature type="disulfide bond" evidence="6">
    <location>
        <begin position="1412"/>
        <end position="1421"/>
    </location>
</feature>
<dbReference type="CDD" id="cd00054">
    <property type="entry name" value="EGF_CA"/>
    <property type="match status" value="9"/>
</dbReference>
<dbReference type="PANTHER" id="PTHR24033:SF232">
    <property type="entry name" value="LAMININ SUBUNIT GAMMA-2-RELATED"/>
    <property type="match status" value="1"/>
</dbReference>
<dbReference type="EMBL" id="CAJEWN010000191">
    <property type="protein sequence ID" value="CAD2171850.1"/>
    <property type="molecule type" value="Genomic_DNA"/>
</dbReference>
<dbReference type="PROSITE" id="PS00010">
    <property type="entry name" value="ASX_HYDROXYL"/>
    <property type="match status" value="6"/>
</dbReference>
<feature type="domain" description="Laminin G" evidence="8">
    <location>
        <begin position="723"/>
        <end position="929"/>
    </location>
</feature>
<feature type="domain" description="EGF-like" evidence="9">
    <location>
        <begin position="1212"/>
        <end position="1248"/>
    </location>
</feature>
<feature type="domain" description="EGF-like" evidence="9">
    <location>
        <begin position="105"/>
        <end position="144"/>
    </location>
</feature>
<sequence length="1831" mass="205935">MCHKNNYNYNIIAHFSNNFNYYFYILLFFLLFFVEVLTQQSSSSTPNTHTLLSLINSLEFPTQREKCPSNICFNGGTCFIQINNEGIKEFECDCKKNFVGDLCQSKCSINCQNGGKCKRSTKTNENNLNEFCECLHGYKGTFCEMPIPTKPKHCPSPFVLFKNSSTGEDECVCVRPRNANLEEEGSTCELQESNCPEEECQNGGECVQLGMKAFCICPSDFIGIYCEQHKNNENKIINNSLIENNNISSSKIISLIPTNEKECKVKGKNCLNGGICTFSNLVKNESFCKCTEKFTGLWCDRPFRSAIDQTSKERHFLEALFTTEKTATIKNEIENTQNLPTTTTPTITTTNSFSKNIENKLKLPNNDIQQFFTKIDFPKENENISSTLISEENKNNFDIFLTTNTSEFVQNCTECSQNSTIKCLSIDNIKAKCLCLSGYSGVYCDLENKHPCFSKNCSKTPTNHQCIPVNYSNNNYKCGCPPGFRGSINCSESPILGFTNSSVLLIQQNQIKNNKNYNLEFSFRTTLNNVHLVSGESLLGELLFTFGLLNGKLYLKLTDEGINISLTNDQNKTNNYINFPLKLNEADWYTLRIWSGNGGAGFELILTESFHLLFRHILSFNHLFSNIWNTRFGREMRDYGNFVGCLRDVVFNGNELINADYGGAFNISPMCIYQNLCQQPTNFINGNQVCANNGTCIDLWDSYICECKKPYLQPNCEQKISEYTFGYNNTPSHVLFTLNAEERSLISQLTNINFLFRTNQQINSSPIFFLGEFGSDTSNDIEMNTFISAELEIDGVPKVSIRLGGKAIILLKIENVNLNDNNIHLFEIERNGNQIIMRIDNNFESSTILERPFAHPLLADKLIIGQFLLNNSSQNNSELFFKGTIQDFRVNQKIVQLGENLEIEDGEKIFGKRVSQQNLLNGTVSDDICLMNVNNLNNGGMDLTCGFHGHCRNTFNDFECDCDPGWMGIFCEIQDFCFNASLICPNGSKCENIVGGGGFVCTSTATLTKNSQLQYLLVNPPKININNTFIKNKQHKNTTELSESINEYLINNFNLEFRTRTFNGNLLELHSYNPQSNNSLNLSIIFHQGFLQICLIKNNLICLNSTNLINDGNWHKLQIILNKEKLFKLIIDDKLDREIKIGEDIPLINEYQTKILIGRTDREEGFNGCLRNIYFNSLPPLTFVDNNNLISIPHFLLEQKTNLKSCKGLCQSVDLCKFNNCLNGGKCEDIFNEIKCNCPLGFNGKYCQIQINECETMNGNLECLPNGQCVDDINGFHCQCLPGFTGPKCKEILNFNQNKCQNNTCNNNGECLEYLNNSTFKCKCNTRFSGKYCQIDKNKMNCVDNNPCENGGKCFEKEGEGGNGQINCLCPPNYSGDFCEDYTDPCSEMPCLNGGKCINIPSSSQPNFRCECPKEFSGKFCEDFKDYCGNSKEGFDGNINASSLCFGHGMCENIWGGYRCICNDGWRGPNCSSQIDVCTEELPCLNEGRCILLDNEEENNLTQSTFSCECPNYFEGERCEIAGTCSKNPCLNNGQCIQKNISTHQCECPPGFWGLSCEKRLEFCLGEPCMNGGTCISKTNGFECSCIAGFVGEKCEIDVDECEEALKTLSKNGTNGDIKICGVGRCVDRVNGFECDCSGTGYSGSYCEFDIDECETTSSSSICQNNGTCHNWPGTFKCECKLGFIGIHCQLRNLCHPDPNLNQTLHNCVHGRCVRPRVVLGVDGHEYATHDCECMAGYTGDLCMRLMESQQQSISLYSFIALGVVVIVLCIALGLLLNFFIVCTKRKRANQGTYSPSTQEMTGNARFFITTNNQQKLNKNKQKIQSPRRKT</sequence>
<feature type="domain" description="EGF-like" evidence="9">
    <location>
        <begin position="1296"/>
        <end position="1334"/>
    </location>
</feature>
<evidence type="ECO:0000259" key="9">
    <source>
        <dbReference type="PROSITE" id="PS50026"/>
    </source>
</evidence>
<dbReference type="PROSITE" id="PS01187">
    <property type="entry name" value="EGF_CA"/>
    <property type="match status" value="2"/>
</dbReference>
<dbReference type="PANTHER" id="PTHR24033">
    <property type="entry name" value="EGF-LIKE DOMAIN-CONTAINING PROTEIN"/>
    <property type="match status" value="1"/>
</dbReference>
<reference evidence="10 11" key="1">
    <citation type="submission" date="2020-08" db="EMBL/GenBank/DDBJ databases">
        <authorList>
            <person name="Koutsovoulos G."/>
            <person name="Danchin GJ E."/>
        </authorList>
    </citation>
    <scope>NUCLEOTIDE SEQUENCE [LARGE SCALE GENOMIC DNA]</scope>
</reference>
<feature type="domain" description="EGF-like" evidence="9">
    <location>
        <begin position="673"/>
        <end position="717"/>
    </location>
</feature>
<dbReference type="InterPro" id="IPR013032">
    <property type="entry name" value="EGF-like_CS"/>
</dbReference>
<feature type="disulfide bond" evidence="6">
    <location>
        <begin position="134"/>
        <end position="143"/>
    </location>
</feature>
<feature type="disulfide bond" evidence="6">
    <location>
        <begin position="1680"/>
        <end position="1689"/>
    </location>
</feature>
<feature type="transmembrane region" description="Helical" evidence="7">
    <location>
        <begin position="21"/>
        <end position="38"/>
    </location>
</feature>
<accession>A0A6V7VA88</accession>
<feature type="disulfide bond" evidence="6">
    <location>
        <begin position="962"/>
        <end position="971"/>
    </location>
</feature>
<dbReference type="FunFam" id="2.10.25.10:FF:000472">
    <property type="entry name" value="Uncharacterized protein, isoform A"/>
    <property type="match status" value="1"/>
</dbReference>
<dbReference type="OrthoDB" id="430340at2759"/>
<dbReference type="CDD" id="cd00110">
    <property type="entry name" value="LamG"/>
    <property type="match status" value="2"/>
</dbReference>
<feature type="disulfide bond" evidence="6">
    <location>
        <begin position="707"/>
        <end position="716"/>
    </location>
</feature>
<gene>
    <name evidence="10" type="ORF">MENT_LOCUS23369</name>
</gene>
<keyword evidence="2" id="KW-0732">Signal</keyword>
<dbReference type="SUPFAM" id="SSF49899">
    <property type="entry name" value="Concanavalin A-like lectins/glucanases"/>
    <property type="match status" value="3"/>
</dbReference>
<feature type="domain" description="EGF-like" evidence="9">
    <location>
        <begin position="1436"/>
        <end position="1472"/>
    </location>
</feature>
<dbReference type="PROSITE" id="PS50025">
    <property type="entry name" value="LAM_G_DOMAIN"/>
    <property type="match status" value="3"/>
</dbReference>
<feature type="disulfide bond" evidence="6">
    <location>
        <begin position="1510"/>
        <end position="1519"/>
    </location>
</feature>
<comment type="caution">
    <text evidence="10">The sequence shown here is derived from an EMBL/GenBank/DDBJ whole genome shotgun (WGS) entry which is preliminary data.</text>
</comment>
<feature type="domain" description="EGF-like" evidence="9">
    <location>
        <begin position="1617"/>
        <end position="1648"/>
    </location>
</feature>
<feature type="disulfide bond" evidence="6">
    <location>
        <begin position="290"/>
        <end position="299"/>
    </location>
</feature>
<dbReference type="Pfam" id="PF00008">
    <property type="entry name" value="EGF"/>
    <property type="match status" value="7"/>
</dbReference>
<feature type="domain" description="EGF-like" evidence="9">
    <location>
        <begin position="935"/>
        <end position="972"/>
    </location>
</feature>
<dbReference type="PROSITE" id="PS50026">
    <property type="entry name" value="EGF_3"/>
    <property type="match status" value="18"/>
</dbReference>
<evidence type="ECO:0000256" key="5">
    <source>
        <dbReference type="ARBA" id="ARBA00023180"/>
    </source>
</evidence>
<evidence type="ECO:0000256" key="2">
    <source>
        <dbReference type="ARBA" id="ARBA00022729"/>
    </source>
</evidence>
<feature type="disulfide bond" evidence="6">
    <location>
        <begin position="1238"/>
        <end position="1247"/>
    </location>
</feature>
<feature type="domain" description="EGF-like" evidence="9">
    <location>
        <begin position="1560"/>
        <end position="1596"/>
    </location>
</feature>
<dbReference type="SMART" id="SM00181">
    <property type="entry name" value="EGF"/>
    <property type="match status" value="20"/>
</dbReference>
<dbReference type="Pfam" id="PF12661">
    <property type="entry name" value="hEGF"/>
    <property type="match status" value="4"/>
</dbReference>
<keyword evidence="1 6" id="KW-0245">EGF-like domain</keyword>
<dbReference type="Gene3D" id="2.60.120.200">
    <property type="match status" value="3"/>
</dbReference>
<feature type="domain" description="EGF-like" evidence="9">
    <location>
        <begin position="1382"/>
        <end position="1422"/>
    </location>
</feature>
<evidence type="ECO:0000259" key="8">
    <source>
        <dbReference type="PROSITE" id="PS50025"/>
    </source>
</evidence>
<dbReference type="SMART" id="SM00179">
    <property type="entry name" value="EGF_CA"/>
    <property type="match status" value="13"/>
</dbReference>